<dbReference type="PATRIC" id="fig|1227456.3.peg.1029"/>
<dbReference type="PANTHER" id="PTHR43739:SF5">
    <property type="entry name" value="EXO-ALPHA-SIALIDASE"/>
    <property type="match status" value="1"/>
</dbReference>
<dbReference type="GO" id="GO:0010411">
    <property type="term" value="P:xyloglucan metabolic process"/>
    <property type="evidence" value="ECO:0007669"/>
    <property type="project" value="TreeGrafter"/>
</dbReference>
<comment type="caution">
    <text evidence="2">The sequence shown here is derived from an EMBL/GenBank/DDBJ whole genome shotgun (WGS) entry which is preliminary data.</text>
</comment>
<dbReference type="EMBL" id="AOME01000026">
    <property type="protein sequence ID" value="EMA54636.1"/>
    <property type="molecule type" value="Genomic_DNA"/>
</dbReference>
<evidence type="ECO:0000313" key="2">
    <source>
        <dbReference type="EMBL" id="EMA54636.1"/>
    </source>
</evidence>
<name>M0N9U4_9EURY</name>
<organism evidence="2 3">
    <name type="scientific">Halococcus salifodinae DSM 8989</name>
    <dbReference type="NCBI Taxonomy" id="1227456"/>
    <lineage>
        <taxon>Archaea</taxon>
        <taxon>Methanobacteriati</taxon>
        <taxon>Methanobacteriota</taxon>
        <taxon>Stenosarchaea group</taxon>
        <taxon>Halobacteria</taxon>
        <taxon>Halobacteriales</taxon>
        <taxon>Halococcaceae</taxon>
        <taxon>Halococcus</taxon>
    </lineage>
</organism>
<keyword evidence="3" id="KW-1185">Reference proteome</keyword>
<sequence>MPMLLIGTNEGVYRAPKDEIDDTTRVLDTERVMRVRRFGNGVFAATQSGLFRSTDGGATWTDLGVPRDEVYSVRPSLDGERLYAGTHPAHLYVSSDGGDSWRELTGLQELPSREEWRLPRHRNEAHVRSLGTHPDAPERIVAGIEVGGVHVSDDGGDTWTERRDGLHDDVHHVLVRGAEEYVASCGGGLYRTCDAGRSWTRLDTDVDHTYFREAFVADGRLYAAAARSSPPSWGDEHGADAALFESTDGGDTLDSVSYPGEPEEFVLAWSALDEDGEVLAGTRGGHVLRRTGGEWTRVGNVPATIRSLSVTSGSA</sequence>
<proteinExistence type="predicted"/>
<dbReference type="Gene3D" id="2.130.10.10">
    <property type="entry name" value="YVTN repeat-like/Quinoprotein amine dehydrogenase"/>
    <property type="match status" value="1"/>
</dbReference>
<dbReference type="RefSeq" id="WP_005040828.1">
    <property type="nucleotide sequence ID" value="NZ_AOME01000026.1"/>
</dbReference>
<gene>
    <name evidence="2" type="ORF">C450_05060</name>
</gene>
<dbReference type="SUPFAM" id="SSF110296">
    <property type="entry name" value="Oligoxyloglucan reducing end-specific cellobiohydrolase"/>
    <property type="match status" value="1"/>
</dbReference>
<dbReference type="Proteomes" id="UP000011625">
    <property type="component" value="Unassembled WGS sequence"/>
</dbReference>
<dbReference type="GO" id="GO:0016787">
    <property type="term" value="F:hydrolase activity"/>
    <property type="evidence" value="ECO:0007669"/>
    <property type="project" value="UniProtKB-KW"/>
</dbReference>
<accession>M0N9U4</accession>
<evidence type="ECO:0000256" key="1">
    <source>
        <dbReference type="SAM" id="MobiDB-lite"/>
    </source>
</evidence>
<dbReference type="CDD" id="cd15482">
    <property type="entry name" value="Sialidase_non-viral"/>
    <property type="match status" value="1"/>
</dbReference>
<dbReference type="AlphaFoldDB" id="M0N9U4"/>
<dbReference type="PANTHER" id="PTHR43739">
    <property type="entry name" value="XYLOGLUCANASE (EUROFUNG)"/>
    <property type="match status" value="1"/>
</dbReference>
<dbReference type="InterPro" id="IPR015943">
    <property type="entry name" value="WD40/YVTN_repeat-like_dom_sf"/>
</dbReference>
<feature type="region of interest" description="Disordered" evidence="1">
    <location>
        <begin position="230"/>
        <end position="257"/>
    </location>
</feature>
<protein>
    <submittedName>
        <fullName evidence="2">BNR repeat-containing glycosyl hydrolase</fullName>
    </submittedName>
</protein>
<reference evidence="2 3" key="1">
    <citation type="journal article" date="2014" name="PLoS Genet.">
        <title>Phylogenetically driven sequencing of extremely halophilic archaea reveals strategies for static and dynamic osmo-response.</title>
        <authorList>
            <person name="Becker E.A."/>
            <person name="Seitzer P.M."/>
            <person name="Tritt A."/>
            <person name="Larsen D."/>
            <person name="Krusor M."/>
            <person name="Yao A.I."/>
            <person name="Wu D."/>
            <person name="Madern D."/>
            <person name="Eisen J.A."/>
            <person name="Darling A.E."/>
            <person name="Facciotti M.T."/>
        </authorList>
    </citation>
    <scope>NUCLEOTIDE SEQUENCE [LARGE SCALE GENOMIC DNA]</scope>
    <source>
        <strain evidence="2 3">DSM 8989</strain>
    </source>
</reference>
<dbReference type="InterPro" id="IPR052025">
    <property type="entry name" value="Xyloglucanase_GH74"/>
</dbReference>
<evidence type="ECO:0000313" key="3">
    <source>
        <dbReference type="Proteomes" id="UP000011625"/>
    </source>
</evidence>
<keyword evidence="2" id="KW-0378">Hydrolase</keyword>